<keyword evidence="5 8" id="KW-0456">Lyase</keyword>
<dbReference type="GO" id="GO:0045177">
    <property type="term" value="C:apical part of cell"/>
    <property type="evidence" value="ECO:0000318"/>
    <property type="project" value="GO_Central"/>
</dbReference>
<evidence type="ECO:0000256" key="8">
    <source>
        <dbReference type="RuleBase" id="RU367011"/>
    </source>
</evidence>
<evidence type="ECO:0000256" key="6">
    <source>
        <dbReference type="ARBA" id="ARBA00036058"/>
    </source>
</evidence>
<dbReference type="GO" id="GO:0015670">
    <property type="term" value="P:carbon dioxide transport"/>
    <property type="evidence" value="ECO:0000318"/>
    <property type="project" value="GO_Central"/>
</dbReference>
<dbReference type="SMART" id="SM01057">
    <property type="entry name" value="Carb_anhydrase"/>
    <property type="match status" value="1"/>
</dbReference>
<keyword evidence="14" id="KW-1267">Proteomics identification</keyword>
<evidence type="ECO:0000256" key="7">
    <source>
        <dbReference type="ARBA" id="ARBA00048348"/>
    </source>
</evidence>
<evidence type="ECO:0000256" key="9">
    <source>
        <dbReference type="SAM" id="MobiDB-lite"/>
    </source>
</evidence>
<protein>
    <recommendedName>
        <fullName evidence="8">Carbonic anhydrase</fullName>
        <ecNumber evidence="8">4.2.1.1</ecNumber>
    </recommendedName>
</protein>
<dbReference type="InterPro" id="IPR023561">
    <property type="entry name" value="Carbonic_anhydrase_a-class"/>
</dbReference>
<dbReference type="AlphaFoldDB" id="F6YS25"/>
<feature type="domain" description="Alpha-carbonic anhydrase" evidence="10">
    <location>
        <begin position="91"/>
        <end position="348"/>
    </location>
</feature>
<dbReference type="SUPFAM" id="SSF51069">
    <property type="entry name" value="Carbonic anhydrase"/>
    <property type="match status" value="1"/>
</dbReference>
<dbReference type="GO" id="GO:0018820">
    <property type="term" value="F:cyanamide hydratase activity"/>
    <property type="evidence" value="ECO:0007669"/>
    <property type="project" value="UniProtKB-EC"/>
</dbReference>
<dbReference type="GO" id="GO:0051453">
    <property type="term" value="P:regulation of intracellular pH"/>
    <property type="evidence" value="ECO:0000318"/>
    <property type="project" value="GO_Central"/>
</dbReference>
<evidence type="ECO:0000256" key="3">
    <source>
        <dbReference type="ARBA" id="ARBA00022723"/>
    </source>
</evidence>
<dbReference type="Gene3D" id="3.10.200.10">
    <property type="entry name" value="Alpha carbonic anhydrase"/>
    <property type="match status" value="1"/>
</dbReference>
<feature type="region of interest" description="Disordered" evidence="9">
    <location>
        <begin position="1"/>
        <end position="92"/>
    </location>
</feature>
<dbReference type="FunFam" id="3.10.200.10:FF:000001">
    <property type="entry name" value="Carbonic anhydrase 2"/>
    <property type="match status" value="1"/>
</dbReference>
<reference evidence="11 12" key="1">
    <citation type="journal article" date="2009" name="Science">
        <title>Genome sequence, comparative analysis, and population genetics of the domestic horse.</title>
        <authorList>
            <consortium name="Broad Institute Genome Sequencing Platform"/>
            <consortium name="Broad Institute Whole Genome Assembly Team"/>
            <person name="Wade C.M."/>
            <person name="Giulotto E."/>
            <person name="Sigurdsson S."/>
            <person name="Zoli M."/>
            <person name="Gnerre S."/>
            <person name="Imsland F."/>
            <person name="Lear T.L."/>
            <person name="Adelson D.L."/>
            <person name="Bailey E."/>
            <person name="Bellone R.R."/>
            <person name="Bloecker H."/>
            <person name="Distl O."/>
            <person name="Edgar R.C."/>
            <person name="Garber M."/>
            <person name="Leeb T."/>
            <person name="Mauceli E."/>
            <person name="MacLeod J.N."/>
            <person name="Penedo M.C.T."/>
            <person name="Raison J.M."/>
            <person name="Sharpe T."/>
            <person name="Vogel J."/>
            <person name="Andersson L."/>
            <person name="Antczak D.F."/>
            <person name="Biagi T."/>
            <person name="Binns M.M."/>
            <person name="Chowdhary B.P."/>
            <person name="Coleman S.J."/>
            <person name="Della Valle G."/>
            <person name="Fryc S."/>
            <person name="Guerin G."/>
            <person name="Hasegawa T."/>
            <person name="Hill E.W."/>
            <person name="Jurka J."/>
            <person name="Kiialainen A."/>
            <person name="Lindgren G."/>
            <person name="Liu J."/>
            <person name="Magnani E."/>
            <person name="Mickelson J.R."/>
            <person name="Murray J."/>
            <person name="Nergadze S.G."/>
            <person name="Onofrio R."/>
            <person name="Pedroni S."/>
            <person name="Piras M.F."/>
            <person name="Raudsepp T."/>
            <person name="Rocchi M."/>
            <person name="Roeed K.H."/>
            <person name="Ryder O.A."/>
            <person name="Searle S."/>
            <person name="Skow L."/>
            <person name="Swinburne J.E."/>
            <person name="Syvaenen A.C."/>
            <person name="Tozaki T."/>
            <person name="Valberg S.J."/>
            <person name="Vaudin M."/>
            <person name="White J.R."/>
            <person name="Zody M.C."/>
            <person name="Lander E.S."/>
            <person name="Lindblad-Toh K."/>
        </authorList>
    </citation>
    <scope>NUCLEOTIDE SEQUENCE [LARGE SCALE GENOMIC DNA]</scope>
    <source>
        <strain evidence="11 12">Thoroughbred</strain>
    </source>
</reference>
<evidence type="ECO:0000313" key="12">
    <source>
        <dbReference type="Proteomes" id="UP000002281"/>
    </source>
</evidence>
<dbReference type="PROSITE" id="PS00162">
    <property type="entry name" value="ALPHA_CA_1"/>
    <property type="match status" value="1"/>
</dbReference>
<dbReference type="InterPro" id="IPR001148">
    <property type="entry name" value="CA_dom"/>
</dbReference>
<dbReference type="EC" id="4.2.1.1" evidence="8"/>
<dbReference type="PANTHER" id="PTHR18952:SF120">
    <property type="entry name" value="CARBONIC ANHYDRASE 2"/>
    <property type="match status" value="1"/>
</dbReference>
<dbReference type="InterPro" id="IPR018338">
    <property type="entry name" value="Carbonic_anhydrase_a-class_CS"/>
</dbReference>
<comment type="function">
    <text evidence="8">Reversible hydration of carbon dioxide.</text>
</comment>
<feature type="compositionally biased region" description="Polar residues" evidence="9">
    <location>
        <begin position="80"/>
        <end position="91"/>
    </location>
</feature>
<dbReference type="HOGENOM" id="CLU_039326_2_1_1"/>
<dbReference type="PANTHER" id="PTHR18952">
    <property type="entry name" value="CARBONIC ANHYDRASE"/>
    <property type="match status" value="1"/>
</dbReference>
<feature type="compositionally biased region" description="Pro residues" evidence="9">
    <location>
        <begin position="38"/>
        <end position="47"/>
    </location>
</feature>
<comment type="catalytic activity">
    <reaction evidence="6">
        <text>urea = cyanamide + H2O</text>
        <dbReference type="Rhea" id="RHEA:23056"/>
        <dbReference type="ChEBI" id="CHEBI:15377"/>
        <dbReference type="ChEBI" id="CHEBI:16199"/>
        <dbReference type="ChEBI" id="CHEBI:16698"/>
        <dbReference type="EC" id="4.2.1.69"/>
    </reaction>
</comment>
<evidence type="ECO:0000256" key="5">
    <source>
        <dbReference type="ARBA" id="ARBA00023239"/>
    </source>
</evidence>
<dbReference type="PROSITE" id="PS51144">
    <property type="entry name" value="ALPHA_CA_2"/>
    <property type="match status" value="1"/>
</dbReference>
<keyword evidence="4 8" id="KW-0862">Zinc</keyword>
<dbReference type="GO" id="GO:0008270">
    <property type="term" value="F:zinc ion binding"/>
    <property type="evidence" value="ECO:0007669"/>
    <property type="project" value="UniProtKB-UniRule"/>
</dbReference>
<dbReference type="GO" id="GO:0004064">
    <property type="term" value="F:arylesterase activity"/>
    <property type="evidence" value="ECO:0007669"/>
    <property type="project" value="Ensembl"/>
</dbReference>
<sequence length="349" mass="38176">PRPRGAHGGRGAPEPAQRPPRGRPPRPRASPGTSPRRSGPPGPPPSGRPRAPSWREPIKAGDGATRGHTVQAPDSRRYTGANSCRARTSAQPCPITGDTASTTHWHKDFPIAKGQRQSPVDIDTKAAVHDAALKPLAVHYEQATSRRIVNNGHSFNVEFDDSQDKAVLQGGPLTGTYRLIQFHFHWGSSDGQGSEHTVDKKKYAAELHLVHWNTKYGDFGKAVQQPDGLAVVGVFLKVGGAKPGLQKVLDVLDSIKTKGKSADFTNFDPRGLLPESLDYWTYPGSLTTPPLLECVTWIVLREPISVSSEQLLKFRSLNFNAEGKPEDPMVDNWRPAQPLNNRQIRASFK</sequence>
<proteinExistence type="evidence at protein level"/>
<reference evidence="11" key="3">
    <citation type="submission" date="2025-09" db="UniProtKB">
        <authorList>
            <consortium name="Ensembl"/>
        </authorList>
    </citation>
    <scope>IDENTIFICATION</scope>
    <source>
        <strain evidence="11">Thoroughbred</strain>
    </source>
</reference>
<gene>
    <name evidence="11 13" type="primary">CA2</name>
</gene>
<keyword evidence="12" id="KW-1185">Reference proteome</keyword>
<evidence type="ECO:0000256" key="1">
    <source>
        <dbReference type="ARBA" id="ARBA00001947"/>
    </source>
</evidence>
<evidence type="ECO:0000259" key="10">
    <source>
        <dbReference type="PROSITE" id="PS51144"/>
    </source>
</evidence>
<dbReference type="GO" id="GO:0005886">
    <property type="term" value="C:plasma membrane"/>
    <property type="evidence" value="ECO:0000318"/>
    <property type="project" value="GO_Central"/>
</dbReference>
<dbReference type="ExpressionAtlas" id="F6YS25">
    <property type="expression patterns" value="baseline"/>
</dbReference>
<evidence type="ECO:0000313" key="13">
    <source>
        <dbReference type="VGNC" id="VGNC:15963"/>
    </source>
</evidence>
<dbReference type="InterPro" id="IPR036398">
    <property type="entry name" value="CA_dom_sf"/>
</dbReference>
<dbReference type="GO" id="GO:0005737">
    <property type="term" value="C:cytoplasm"/>
    <property type="evidence" value="ECO:0000318"/>
    <property type="project" value="GO_Central"/>
</dbReference>
<evidence type="ECO:0000256" key="4">
    <source>
        <dbReference type="ARBA" id="ARBA00022833"/>
    </source>
</evidence>
<comment type="cofactor">
    <cofactor evidence="1 8">
        <name>Zn(2+)</name>
        <dbReference type="ChEBI" id="CHEBI:29105"/>
    </cofactor>
</comment>
<evidence type="ECO:0000313" key="11">
    <source>
        <dbReference type="Ensembl" id="ENSECAP00000014302.3"/>
    </source>
</evidence>
<dbReference type="VGNC" id="VGNC:15963">
    <property type="gene designation" value="CA2"/>
</dbReference>
<dbReference type="GO" id="GO:0004089">
    <property type="term" value="F:carbonate dehydratase activity"/>
    <property type="evidence" value="ECO:0000318"/>
    <property type="project" value="GO_Central"/>
</dbReference>
<dbReference type="Pfam" id="PF00194">
    <property type="entry name" value="Carb_anhydrase"/>
    <property type="match status" value="1"/>
</dbReference>
<accession>F6YS25</accession>
<comment type="catalytic activity">
    <reaction evidence="7 8">
        <text>hydrogencarbonate + H(+) = CO2 + H2O</text>
        <dbReference type="Rhea" id="RHEA:10748"/>
        <dbReference type="ChEBI" id="CHEBI:15377"/>
        <dbReference type="ChEBI" id="CHEBI:15378"/>
        <dbReference type="ChEBI" id="CHEBI:16526"/>
        <dbReference type="ChEBI" id="CHEBI:17544"/>
        <dbReference type="EC" id="4.2.1.1"/>
    </reaction>
</comment>
<dbReference type="Bgee" id="ENSECAG00000016228">
    <property type="expression patterns" value="Expressed in muscle tissue and 24 other cell types or tissues"/>
</dbReference>
<comment type="similarity">
    <text evidence="2 8">Belongs to the alpha-carbonic anhydrase family.</text>
</comment>
<reference evidence="11" key="2">
    <citation type="submission" date="2025-08" db="UniProtKB">
        <authorList>
            <consortium name="Ensembl"/>
        </authorList>
    </citation>
    <scope>IDENTIFICATION</scope>
    <source>
        <strain evidence="11">Thoroughbred</strain>
    </source>
</reference>
<dbReference type="GO" id="GO:0038166">
    <property type="term" value="P:angiotensin-activated signaling pathway"/>
    <property type="evidence" value="ECO:0007669"/>
    <property type="project" value="Ensembl"/>
</dbReference>
<dbReference type="GeneTree" id="ENSGT00940000160385"/>
<organism evidence="11 12">
    <name type="scientific">Equus caballus</name>
    <name type="common">Horse</name>
    <dbReference type="NCBI Taxonomy" id="9796"/>
    <lineage>
        <taxon>Eukaryota</taxon>
        <taxon>Metazoa</taxon>
        <taxon>Chordata</taxon>
        <taxon>Craniata</taxon>
        <taxon>Vertebrata</taxon>
        <taxon>Euteleostomi</taxon>
        <taxon>Mammalia</taxon>
        <taxon>Eutheria</taxon>
        <taxon>Laurasiatheria</taxon>
        <taxon>Perissodactyla</taxon>
        <taxon>Equidae</taxon>
        <taxon>Equus</taxon>
    </lineage>
</organism>
<evidence type="ECO:0000256" key="2">
    <source>
        <dbReference type="ARBA" id="ARBA00010718"/>
    </source>
</evidence>
<evidence type="ECO:0007829" key="14">
    <source>
        <dbReference type="PeptideAtlas" id="F6YS25"/>
    </source>
</evidence>
<dbReference type="GO" id="GO:0044070">
    <property type="term" value="P:regulation of monoatomic anion transport"/>
    <property type="evidence" value="ECO:0007669"/>
    <property type="project" value="Ensembl"/>
</dbReference>
<name>F6YS25_HORSE</name>
<dbReference type="Ensembl" id="ENSECAT00000017593.4">
    <property type="protein sequence ID" value="ENSECAP00000014302.3"/>
    <property type="gene ID" value="ENSECAG00000016228.4"/>
</dbReference>
<dbReference type="Proteomes" id="UP000002281">
    <property type="component" value="Chromosome 9"/>
</dbReference>
<keyword evidence="3 8" id="KW-0479">Metal-binding</keyword>